<evidence type="ECO:0000313" key="3">
    <source>
        <dbReference type="Proteomes" id="UP000197098"/>
    </source>
</evidence>
<dbReference type="AlphaFoldDB" id="A0A248KK28"/>
<evidence type="ECO:0000256" key="1">
    <source>
        <dbReference type="SAM" id="MobiDB-lite"/>
    </source>
</evidence>
<sequence length="117" mass="12349">MLSSSLVLVIPHSRRTGCRRYRAGYSSNDRAGNDGKQSAGRRNDKIKLVGKRHSTNDACNHGAALKPKGGGARAPVAPGGHGVSANGGTAMQPFQQVTKMADDNPLANIHQWSNLFG</sequence>
<name>A0A248KK28_9ENTR</name>
<dbReference type="EMBL" id="CP022114">
    <property type="protein sequence ID" value="ASG63944.1"/>
    <property type="molecule type" value="Genomic_DNA"/>
</dbReference>
<evidence type="ECO:0000313" key="2">
    <source>
        <dbReference type="EMBL" id="ASG63944.1"/>
    </source>
</evidence>
<reference evidence="2 3" key="1">
    <citation type="submission" date="2017-06" db="EMBL/GenBank/DDBJ databases">
        <title>Origin of plasmid-mediated fosfomycin resistance gene fosA3.</title>
        <authorList>
            <person name="Ito R."/>
            <person name="Pacey M.P."/>
            <person name="Doi Y."/>
        </authorList>
    </citation>
    <scope>NUCLEOTIDE SEQUENCE [LARGE SCALE GENOMIC DNA]</scope>
    <source>
        <strain evidence="2 3">YDC799</strain>
    </source>
</reference>
<dbReference type="Proteomes" id="UP000197098">
    <property type="component" value="Chromosome"/>
</dbReference>
<protein>
    <submittedName>
        <fullName evidence="2">Uncharacterized protein</fullName>
    </submittedName>
</protein>
<organism evidence="2 3">
    <name type="scientific">Kluyvera genomosp. 3</name>
    <dbReference type="NCBI Taxonomy" id="2774055"/>
    <lineage>
        <taxon>Bacteria</taxon>
        <taxon>Pseudomonadati</taxon>
        <taxon>Pseudomonadota</taxon>
        <taxon>Gammaproteobacteria</taxon>
        <taxon>Enterobacterales</taxon>
        <taxon>Enterobacteriaceae</taxon>
        <taxon>Kluyvera</taxon>
    </lineage>
</organism>
<accession>A0A248KK28</accession>
<feature type="region of interest" description="Disordered" evidence="1">
    <location>
        <begin position="20"/>
        <end position="89"/>
    </location>
</feature>
<gene>
    <name evidence="2" type="ORF">CEW81_18320</name>
</gene>
<proteinExistence type="predicted"/>